<name>A0A814S570_9BILA</name>
<comment type="caution">
    <text evidence="1">The sequence shown here is derived from an EMBL/GenBank/DDBJ whole genome shotgun (WGS) entry which is preliminary data.</text>
</comment>
<reference evidence="1" key="1">
    <citation type="submission" date="2021-02" db="EMBL/GenBank/DDBJ databases">
        <authorList>
            <person name="Nowell W R."/>
        </authorList>
    </citation>
    <scope>NUCLEOTIDE SEQUENCE</scope>
</reference>
<dbReference type="EMBL" id="CAJNOO010001374">
    <property type="protein sequence ID" value="CAF1143393.1"/>
    <property type="molecule type" value="Genomic_DNA"/>
</dbReference>
<dbReference type="Proteomes" id="UP000663882">
    <property type="component" value="Unassembled WGS sequence"/>
</dbReference>
<dbReference type="AlphaFoldDB" id="A0A814S570"/>
<accession>A0A814S570</accession>
<sequence length="271" mass="31342">MPPLLVDPDSELYTDEPIYDPDIHLALSEPDFVILLEGFQHVPKAPQLSKPVSATGESQIAYTGPFRVLSDEGYRVLRMILKREMAYQISDERHPAKIRFGGYRSKWLQDFNRCPRILEHLSHITGDVQLIKQYINYHVGSRIVHRVTNIQSCTEPPITVVNSYMSTNPFAAECTRYDTFRKERTGPLEFAMHKIWRSSALMLDLASGEYPWPTLDQVIERLNKSIEELTECRDLLTEKTSDRVGFYDEKKQQMVFKRKPPTAFKTDENGT</sequence>
<evidence type="ECO:0000313" key="1">
    <source>
        <dbReference type="EMBL" id="CAF1143393.1"/>
    </source>
</evidence>
<protein>
    <submittedName>
        <fullName evidence="1">Uncharacterized protein</fullName>
    </submittedName>
</protein>
<proteinExistence type="predicted"/>
<gene>
    <name evidence="1" type="ORF">RFH988_LOCUS21507</name>
</gene>
<dbReference type="OrthoDB" id="10256055at2759"/>
<evidence type="ECO:0000313" key="2">
    <source>
        <dbReference type="Proteomes" id="UP000663882"/>
    </source>
</evidence>
<organism evidence="1 2">
    <name type="scientific">Rotaria sordida</name>
    <dbReference type="NCBI Taxonomy" id="392033"/>
    <lineage>
        <taxon>Eukaryota</taxon>
        <taxon>Metazoa</taxon>
        <taxon>Spiralia</taxon>
        <taxon>Gnathifera</taxon>
        <taxon>Rotifera</taxon>
        <taxon>Eurotatoria</taxon>
        <taxon>Bdelloidea</taxon>
        <taxon>Philodinida</taxon>
        <taxon>Philodinidae</taxon>
        <taxon>Rotaria</taxon>
    </lineage>
</organism>